<dbReference type="Proteomes" id="UP001312865">
    <property type="component" value="Unassembled WGS sequence"/>
</dbReference>
<dbReference type="RefSeq" id="WP_336585081.1">
    <property type="nucleotide sequence ID" value="NZ_JBBAXC010000001.1"/>
</dbReference>
<dbReference type="EMBL" id="JBBAXC010000001">
    <property type="protein sequence ID" value="MEI5905666.1"/>
    <property type="molecule type" value="Genomic_DNA"/>
</dbReference>
<dbReference type="GO" id="GO:0005524">
    <property type="term" value="F:ATP binding"/>
    <property type="evidence" value="ECO:0007669"/>
    <property type="project" value="UniProtKB-KW"/>
</dbReference>
<comment type="caution">
    <text evidence="5">The sequence shown here is derived from an EMBL/GenBank/DDBJ whole genome shotgun (WGS) entry which is preliminary data.</text>
</comment>
<dbReference type="PROSITE" id="PS50893">
    <property type="entry name" value="ABC_TRANSPORTER_2"/>
    <property type="match status" value="1"/>
</dbReference>
<protein>
    <submittedName>
        <fullName evidence="5">ABC transporter ATP-binding protein</fullName>
    </submittedName>
</protein>
<evidence type="ECO:0000256" key="1">
    <source>
        <dbReference type="ARBA" id="ARBA00022448"/>
    </source>
</evidence>
<gene>
    <name evidence="5" type="ORF">WAK64_01120</name>
</gene>
<evidence type="ECO:0000256" key="3">
    <source>
        <dbReference type="ARBA" id="ARBA00022840"/>
    </source>
</evidence>
<dbReference type="InterPro" id="IPR003593">
    <property type="entry name" value="AAA+_ATPase"/>
</dbReference>
<keyword evidence="2" id="KW-0547">Nucleotide-binding</keyword>
<organism evidence="5 6">
    <name type="scientific">Bacillus spongiae</name>
    <dbReference type="NCBI Taxonomy" id="2683610"/>
    <lineage>
        <taxon>Bacteria</taxon>
        <taxon>Bacillati</taxon>
        <taxon>Bacillota</taxon>
        <taxon>Bacilli</taxon>
        <taxon>Bacillales</taxon>
        <taxon>Bacillaceae</taxon>
        <taxon>Bacillus</taxon>
    </lineage>
</organism>
<dbReference type="InterPro" id="IPR027417">
    <property type="entry name" value="P-loop_NTPase"/>
</dbReference>
<dbReference type="InterPro" id="IPR017871">
    <property type="entry name" value="ABC_transporter-like_CS"/>
</dbReference>
<dbReference type="PANTHER" id="PTHR42939:SF1">
    <property type="entry name" value="ABC TRANSPORTER ATP-BINDING PROTEIN ALBC-RELATED"/>
    <property type="match status" value="1"/>
</dbReference>
<accession>A0ABU8H8X4</accession>
<dbReference type="PROSITE" id="PS00211">
    <property type="entry name" value="ABC_TRANSPORTER_1"/>
    <property type="match status" value="1"/>
</dbReference>
<keyword evidence="6" id="KW-1185">Reference proteome</keyword>
<keyword evidence="1" id="KW-0813">Transport</keyword>
<reference evidence="5 6" key="1">
    <citation type="journal article" date="2018" name="J. Microbiol.">
        <title>Bacillus spongiae sp. nov., isolated from sponge of Jeju Island.</title>
        <authorList>
            <person name="Lee G.E."/>
            <person name="Im W.T."/>
            <person name="Park J.S."/>
        </authorList>
    </citation>
    <scope>NUCLEOTIDE SEQUENCE [LARGE SCALE GENOMIC DNA]</scope>
    <source>
        <strain evidence="5 6">135PIL107-10</strain>
    </source>
</reference>
<dbReference type="InterPro" id="IPR003439">
    <property type="entry name" value="ABC_transporter-like_ATP-bd"/>
</dbReference>
<evidence type="ECO:0000313" key="5">
    <source>
        <dbReference type="EMBL" id="MEI5905666.1"/>
    </source>
</evidence>
<dbReference type="PANTHER" id="PTHR42939">
    <property type="entry name" value="ABC TRANSPORTER ATP-BINDING PROTEIN ALBC-RELATED"/>
    <property type="match status" value="1"/>
</dbReference>
<dbReference type="Gene3D" id="3.40.50.300">
    <property type="entry name" value="P-loop containing nucleotide triphosphate hydrolases"/>
    <property type="match status" value="1"/>
</dbReference>
<evidence type="ECO:0000313" key="6">
    <source>
        <dbReference type="Proteomes" id="UP001312865"/>
    </source>
</evidence>
<proteinExistence type="predicted"/>
<dbReference type="SMART" id="SM00382">
    <property type="entry name" value="AAA"/>
    <property type="match status" value="1"/>
</dbReference>
<name>A0ABU8H8X4_9BACI</name>
<dbReference type="Pfam" id="PF00005">
    <property type="entry name" value="ABC_tran"/>
    <property type="match status" value="1"/>
</dbReference>
<keyword evidence="3 5" id="KW-0067">ATP-binding</keyword>
<evidence type="ECO:0000256" key="2">
    <source>
        <dbReference type="ARBA" id="ARBA00022741"/>
    </source>
</evidence>
<dbReference type="CDD" id="cd03230">
    <property type="entry name" value="ABC_DR_subfamily_A"/>
    <property type="match status" value="1"/>
</dbReference>
<feature type="domain" description="ABC transporter" evidence="4">
    <location>
        <begin position="5"/>
        <end position="226"/>
    </location>
</feature>
<dbReference type="InterPro" id="IPR051782">
    <property type="entry name" value="ABC_Transporter_VariousFunc"/>
</dbReference>
<evidence type="ECO:0000259" key="4">
    <source>
        <dbReference type="PROSITE" id="PS50893"/>
    </source>
</evidence>
<dbReference type="SUPFAM" id="SSF52540">
    <property type="entry name" value="P-loop containing nucleoside triphosphate hydrolases"/>
    <property type="match status" value="1"/>
</dbReference>
<sequence length="286" mass="32788">MGKLVELKGISKIYSKNHVLRDITFTIEESQIIAILGGNGTGKSTILRIIAGLERPSSGHVMYTKQHIRIGYVSDRFPKHLRFTPSEYLFYMGKISGESAEYLKKKIPYLLHRFQLDEVNNHRIAELSKGNIQKVSIIQAMIQKNDLLIMDEPISGLDLQAQEELLKVLKEMKEQGTTVLLTYHETTIFEDIVEKSYCLEGGILSLISSMKREPIKLLEVTQLDYSYVKQWEEVLHMTQIDNKMLLYVHVKHSDTILTRVLTFQGSIETVSTIDLGEFELEKIKEA</sequence>